<evidence type="ECO:0000256" key="5">
    <source>
        <dbReference type="PROSITE-ProRule" id="PRU00169"/>
    </source>
</evidence>
<evidence type="ECO:0000259" key="6">
    <source>
        <dbReference type="PROSITE" id="PS50043"/>
    </source>
</evidence>
<dbReference type="SMART" id="SM00448">
    <property type="entry name" value="REC"/>
    <property type="match status" value="1"/>
</dbReference>
<dbReference type="SUPFAM" id="SSF52172">
    <property type="entry name" value="CheY-like"/>
    <property type="match status" value="1"/>
</dbReference>
<dbReference type="InterPro" id="IPR001789">
    <property type="entry name" value="Sig_transdc_resp-reg_receiver"/>
</dbReference>
<dbReference type="CDD" id="cd17535">
    <property type="entry name" value="REC_NarL-like"/>
    <property type="match status" value="1"/>
</dbReference>
<dbReference type="Pfam" id="PF00072">
    <property type="entry name" value="Response_reg"/>
    <property type="match status" value="1"/>
</dbReference>
<dbReference type="PANTHER" id="PTHR43214">
    <property type="entry name" value="TWO-COMPONENT RESPONSE REGULATOR"/>
    <property type="match status" value="1"/>
</dbReference>
<dbReference type="STRING" id="150121.SAMN06296010_0872"/>
<dbReference type="Pfam" id="PF00196">
    <property type="entry name" value="GerE"/>
    <property type="match status" value="1"/>
</dbReference>
<dbReference type="PROSITE" id="PS50110">
    <property type="entry name" value="RESPONSE_REGULATORY"/>
    <property type="match status" value="1"/>
</dbReference>
<dbReference type="EMBL" id="FXAY01000001">
    <property type="protein sequence ID" value="SMG18598.1"/>
    <property type="molecule type" value="Genomic_DNA"/>
</dbReference>
<dbReference type="Gene3D" id="3.40.50.2300">
    <property type="match status" value="1"/>
</dbReference>
<gene>
    <name evidence="8" type="ORF">SAMN06296010_0872</name>
</gene>
<name>A0A1X7IU64_9MICO</name>
<dbReference type="SUPFAM" id="SSF46894">
    <property type="entry name" value="C-terminal effector domain of the bipartite response regulators"/>
    <property type="match status" value="1"/>
</dbReference>
<dbReference type="GO" id="GO:0000160">
    <property type="term" value="P:phosphorelay signal transduction system"/>
    <property type="evidence" value="ECO:0007669"/>
    <property type="project" value="InterPro"/>
</dbReference>
<dbReference type="PRINTS" id="PR00038">
    <property type="entry name" value="HTHLUXR"/>
</dbReference>
<dbReference type="GO" id="GO:0006355">
    <property type="term" value="P:regulation of DNA-templated transcription"/>
    <property type="evidence" value="ECO:0007669"/>
    <property type="project" value="InterPro"/>
</dbReference>
<dbReference type="InterPro" id="IPR016032">
    <property type="entry name" value="Sig_transdc_resp-reg_C-effctor"/>
</dbReference>
<dbReference type="InterPro" id="IPR011006">
    <property type="entry name" value="CheY-like_superfamily"/>
</dbReference>
<dbReference type="CDD" id="cd06170">
    <property type="entry name" value="LuxR_C_like"/>
    <property type="match status" value="1"/>
</dbReference>
<feature type="domain" description="Response regulatory" evidence="7">
    <location>
        <begin position="7"/>
        <end position="122"/>
    </location>
</feature>
<dbReference type="AlphaFoldDB" id="A0A1X7IU64"/>
<evidence type="ECO:0000256" key="3">
    <source>
        <dbReference type="ARBA" id="ARBA00023125"/>
    </source>
</evidence>
<organism evidence="8 9">
    <name type="scientific">Agreia pratensis</name>
    <dbReference type="NCBI Taxonomy" id="150121"/>
    <lineage>
        <taxon>Bacteria</taxon>
        <taxon>Bacillati</taxon>
        <taxon>Actinomycetota</taxon>
        <taxon>Actinomycetes</taxon>
        <taxon>Micrococcales</taxon>
        <taxon>Microbacteriaceae</taxon>
        <taxon>Agreia</taxon>
    </lineage>
</organism>
<evidence type="ECO:0000256" key="1">
    <source>
        <dbReference type="ARBA" id="ARBA00022553"/>
    </source>
</evidence>
<keyword evidence="3" id="KW-0238">DNA-binding</keyword>
<evidence type="ECO:0000256" key="2">
    <source>
        <dbReference type="ARBA" id="ARBA00023015"/>
    </source>
</evidence>
<evidence type="ECO:0000256" key="4">
    <source>
        <dbReference type="ARBA" id="ARBA00023163"/>
    </source>
</evidence>
<dbReference type="InterPro" id="IPR039420">
    <property type="entry name" value="WalR-like"/>
</dbReference>
<keyword evidence="1 5" id="KW-0597">Phosphoprotein</keyword>
<evidence type="ECO:0000313" key="9">
    <source>
        <dbReference type="Proteomes" id="UP000193244"/>
    </source>
</evidence>
<protein>
    <submittedName>
        <fullName evidence="8">Two component transcriptional regulator, LuxR family</fullName>
    </submittedName>
</protein>
<accession>A0A1X7IU64</accession>
<feature type="domain" description="HTH luxR-type" evidence="6">
    <location>
        <begin position="149"/>
        <end position="214"/>
    </location>
</feature>
<evidence type="ECO:0000313" key="8">
    <source>
        <dbReference type="EMBL" id="SMG18598.1"/>
    </source>
</evidence>
<dbReference type="InterPro" id="IPR058245">
    <property type="entry name" value="NreC/VraR/RcsB-like_REC"/>
</dbReference>
<dbReference type="PANTHER" id="PTHR43214:SF24">
    <property type="entry name" value="TRANSCRIPTIONAL REGULATORY PROTEIN NARL-RELATED"/>
    <property type="match status" value="1"/>
</dbReference>
<dbReference type="PROSITE" id="PS00622">
    <property type="entry name" value="HTH_LUXR_1"/>
    <property type="match status" value="1"/>
</dbReference>
<sequence length="223" mass="23479">MENPMIRVVVIDDEALVRSGFRFILEAVDDIVVVGATDGHGAIDLITETDPDVVLLDIRMPGRNGLEILSELDPHTGGPVVAMLTTFDTDSYIAEALRRGAAGYLVKDTDPEQLPHLVRSLAAGGVVLSAEASRAVLHRQLGTVDNDIAKKQVAQLTARERDVLVLLGGGASNTEIGSSLHLSSGTIKDHVSSILAKFGVATRVQAALVADRAGLLETSGGTR</sequence>
<proteinExistence type="predicted"/>
<dbReference type="PROSITE" id="PS50043">
    <property type="entry name" value="HTH_LUXR_2"/>
    <property type="match status" value="1"/>
</dbReference>
<keyword evidence="9" id="KW-1185">Reference proteome</keyword>
<keyword evidence="4" id="KW-0804">Transcription</keyword>
<dbReference type="InterPro" id="IPR000792">
    <property type="entry name" value="Tscrpt_reg_LuxR_C"/>
</dbReference>
<keyword evidence="2" id="KW-0805">Transcription regulation</keyword>
<dbReference type="Proteomes" id="UP000193244">
    <property type="component" value="Unassembled WGS sequence"/>
</dbReference>
<evidence type="ECO:0000259" key="7">
    <source>
        <dbReference type="PROSITE" id="PS50110"/>
    </source>
</evidence>
<feature type="modified residue" description="4-aspartylphosphate" evidence="5">
    <location>
        <position position="57"/>
    </location>
</feature>
<reference evidence="9" key="1">
    <citation type="submission" date="2017-04" db="EMBL/GenBank/DDBJ databases">
        <authorList>
            <person name="Varghese N."/>
            <person name="Submissions S."/>
        </authorList>
    </citation>
    <scope>NUCLEOTIDE SEQUENCE [LARGE SCALE GENOMIC DNA]</scope>
    <source>
        <strain evidence="9">VKM Ac-2510</strain>
    </source>
</reference>
<dbReference type="GO" id="GO:0003677">
    <property type="term" value="F:DNA binding"/>
    <property type="evidence" value="ECO:0007669"/>
    <property type="project" value="UniProtKB-KW"/>
</dbReference>
<dbReference type="SMART" id="SM00421">
    <property type="entry name" value="HTH_LUXR"/>
    <property type="match status" value="1"/>
</dbReference>